<dbReference type="InterPro" id="IPR036291">
    <property type="entry name" value="NAD(P)-bd_dom_sf"/>
</dbReference>
<organism evidence="9 10">
    <name type="scientific">Piscinibacter gummiphilus</name>
    <dbReference type="NCBI Taxonomy" id="946333"/>
    <lineage>
        <taxon>Bacteria</taxon>
        <taxon>Pseudomonadati</taxon>
        <taxon>Pseudomonadota</taxon>
        <taxon>Betaproteobacteria</taxon>
        <taxon>Burkholderiales</taxon>
        <taxon>Sphaerotilaceae</taxon>
        <taxon>Piscinibacter</taxon>
    </lineage>
</organism>
<dbReference type="GO" id="GO:0008446">
    <property type="term" value="F:GDP-mannose 4,6-dehydratase activity"/>
    <property type="evidence" value="ECO:0007669"/>
    <property type="project" value="UniProtKB-UniRule"/>
</dbReference>
<dbReference type="HAMAP" id="MF_00955">
    <property type="entry name" value="GDP_Man_dehydratase"/>
    <property type="match status" value="1"/>
</dbReference>
<evidence type="ECO:0000256" key="2">
    <source>
        <dbReference type="ARBA" id="ARBA00001937"/>
    </source>
</evidence>
<dbReference type="CDD" id="cd05260">
    <property type="entry name" value="GDP_MD_SDR_e"/>
    <property type="match status" value="1"/>
</dbReference>
<dbReference type="InterPro" id="IPR006368">
    <property type="entry name" value="GDP_Man_deHydtase"/>
</dbReference>
<protein>
    <recommendedName>
        <fullName evidence="4 7">GDP-mannose 4,6-dehydratase</fullName>
        <ecNumber evidence="4 7">4.2.1.47</ecNumber>
    </recommendedName>
    <alternativeName>
        <fullName evidence="7">GDP-D-mannose dehydratase</fullName>
    </alternativeName>
</protein>
<dbReference type="Gene3D" id="3.40.50.720">
    <property type="entry name" value="NAD(P)-binding Rossmann-like Domain"/>
    <property type="match status" value="1"/>
</dbReference>
<feature type="domain" description="NAD(P)-binding" evidence="8">
    <location>
        <begin position="16"/>
        <end position="322"/>
    </location>
</feature>
<dbReference type="RefSeq" id="WP_174694893.1">
    <property type="nucleotide sequence ID" value="NZ_BSPR01000018.1"/>
</dbReference>
<accession>A0A1W6LED5</accession>
<dbReference type="Proteomes" id="UP000193427">
    <property type="component" value="Chromosome"/>
</dbReference>
<sequence length="334" mass="36240">MSATRSPSATTPRRALICGVGGQDGAYLTRLLLDKGYEVFGTSRDVTGMRGAGLSAVGARSRVQLVSMASNDFRSVLQTITRTAPDEVYNLAGQSSVGLSFEQPVETIESIALGTLNLLEAIRFVDKPIRFYNAGSSECFGDTADAAASEETPFRPRSPYAVAKACAHNLVANYRDAYGMHASTGILFNHESPLRPDRFVTQKIVRAACRIAAGGNEALTLGNLDIHRDWGWAPEYVDAMWRMLQQDRAADFVIATGRSVSLEHFVATSFAHFGLDWRQHVRHDPSLLRPSDIRFGAADPSLAERQLGWKARVSVEQVVAEMCRAAQAATSSGG</sequence>
<dbReference type="SUPFAM" id="SSF51735">
    <property type="entry name" value="NAD(P)-binding Rossmann-fold domains"/>
    <property type="match status" value="1"/>
</dbReference>
<reference evidence="9 10" key="1">
    <citation type="submission" date="2016-04" db="EMBL/GenBank/DDBJ databases">
        <title>Complete genome sequence of natural rubber-degrading, novel Gram-negative bacterium, Rhizobacter gummiphilus strain NS21.</title>
        <authorList>
            <person name="Tabata M."/>
            <person name="Kasai D."/>
            <person name="Fukuda M."/>
        </authorList>
    </citation>
    <scope>NUCLEOTIDE SEQUENCE [LARGE SCALE GENOMIC DNA]</scope>
    <source>
        <strain evidence="9 10">NS21</strain>
    </source>
</reference>
<dbReference type="GO" id="GO:0070401">
    <property type="term" value="F:NADP+ binding"/>
    <property type="evidence" value="ECO:0007669"/>
    <property type="project" value="UniProtKB-UniRule"/>
</dbReference>
<dbReference type="EC" id="4.2.1.47" evidence="4 7"/>
<keyword evidence="5 7" id="KW-0456">Lyase</keyword>
<evidence type="ECO:0000256" key="7">
    <source>
        <dbReference type="HAMAP-Rule" id="MF_00955"/>
    </source>
</evidence>
<evidence type="ECO:0000256" key="6">
    <source>
        <dbReference type="ARBA" id="ARBA00059383"/>
    </source>
</evidence>
<evidence type="ECO:0000259" key="8">
    <source>
        <dbReference type="Pfam" id="PF16363"/>
    </source>
</evidence>
<dbReference type="EMBL" id="CP015118">
    <property type="protein sequence ID" value="ARN22634.1"/>
    <property type="molecule type" value="Genomic_DNA"/>
</dbReference>
<keyword evidence="10" id="KW-1185">Reference proteome</keyword>
<dbReference type="STRING" id="946333.A4W93_23480"/>
<evidence type="ECO:0000256" key="5">
    <source>
        <dbReference type="ARBA" id="ARBA00023239"/>
    </source>
</evidence>
<keyword evidence="7" id="KW-0521">NADP</keyword>
<proteinExistence type="inferred from homology"/>
<comment type="catalytic activity">
    <reaction evidence="1 7">
        <text>GDP-alpha-D-mannose = GDP-4-dehydro-alpha-D-rhamnose + H2O</text>
        <dbReference type="Rhea" id="RHEA:23820"/>
        <dbReference type="ChEBI" id="CHEBI:15377"/>
        <dbReference type="ChEBI" id="CHEBI:57527"/>
        <dbReference type="ChEBI" id="CHEBI:57964"/>
        <dbReference type="EC" id="4.2.1.47"/>
    </reaction>
</comment>
<dbReference type="InterPro" id="IPR016040">
    <property type="entry name" value="NAD(P)-bd_dom"/>
</dbReference>
<comment type="similarity">
    <text evidence="3 7">Belongs to the NAD(P)-dependent epimerase/dehydratase family. GDP-mannose 4,6-dehydratase subfamily.</text>
</comment>
<gene>
    <name evidence="7" type="primary">gmd</name>
    <name evidence="9" type="ORF">A4W93_23480</name>
</gene>
<comment type="cofactor">
    <cofactor evidence="2 7">
        <name>NADP(+)</name>
        <dbReference type="ChEBI" id="CHEBI:58349"/>
    </cofactor>
</comment>
<dbReference type="KEGG" id="rgu:A4W93_23480"/>
<evidence type="ECO:0000313" key="9">
    <source>
        <dbReference type="EMBL" id="ARN22634.1"/>
    </source>
</evidence>
<dbReference type="PANTHER" id="PTHR43715">
    <property type="entry name" value="GDP-MANNOSE 4,6-DEHYDRATASE"/>
    <property type="match status" value="1"/>
</dbReference>
<dbReference type="GO" id="GO:0042351">
    <property type="term" value="P:'de novo' GDP-L-fucose biosynthetic process"/>
    <property type="evidence" value="ECO:0007669"/>
    <property type="project" value="TreeGrafter"/>
</dbReference>
<comment type="caution">
    <text evidence="7">Lacks conserved residue(s) required for the propagation of feature annotation.</text>
</comment>
<dbReference type="Pfam" id="PF16363">
    <property type="entry name" value="GDP_Man_Dehyd"/>
    <property type="match status" value="1"/>
</dbReference>
<evidence type="ECO:0000256" key="3">
    <source>
        <dbReference type="ARBA" id="ARBA00009263"/>
    </source>
</evidence>
<dbReference type="FunFam" id="3.40.50.720:FF:000924">
    <property type="entry name" value="GDP-mannose 4,6 dehydratase"/>
    <property type="match status" value="1"/>
</dbReference>
<name>A0A1W6LED5_9BURK</name>
<dbReference type="AlphaFoldDB" id="A0A1W6LED5"/>
<dbReference type="Gene3D" id="3.90.25.10">
    <property type="entry name" value="UDP-galactose 4-epimerase, domain 1"/>
    <property type="match status" value="1"/>
</dbReference>
<evidence type="ECO:0000313" key="10">
    <source>
        <dbReference type="Proteomes" id="UP000193427"/>
    </source>
</evidence>
<comment type="function">
    <text evidence="6 7">Catalyzes the conversion of GDP-D-mannose to GDP-4-dehydro-6-deoxy-D-mannose.</text>
</comment>
<evidence type="ECO:0000256" key="4">
    <source>
        <dbReference type="ARBA" id="ARBA00011989"/>
    </source>
</evidence>
<evidence type="ECO:0000256" key="1">
    <source>
        <dbReference type="ARBA" id="ARBA00000188"/>
    </source>
</evidence>
<dbReference type="PANTHER" id="PTHR43715:SF1">
    <property type="entry name" value="GDP-MANNOSE 4,6 DEHYDRATASE"/>
    <property type="match status" value="1"/>
</dbReference>